<dbReference type="CDD" id="cd00085">
    <property type="entry name" value="HNHc"/>
    <property type="match status" value="1"/>
</dbReference>
<dbReference type="RefSeq" id="WP_179579511.1">
    <property type="nucleotide sequence ID" value="NZ_JACCFM010000001.1"/>
</dbReference>
<dbReference type="EMBL" id="JACCFM010000001">
    <property type="protein sequence ID" value="NYJ20815.1"/>
    <property type="molecule type" value="Genomic_DNA"/>
</dbReference>
<dbReference type="Proteomes" id="UP000537260">
    <property type="component" value="Unassembled WGS sequence"/>
</dbReference>
<protein>
    <recommendedName>
        <fullName evidence="1">HNH nuclease domain-containing protein</fullName>
    </recommendedName>
</protein>
<dbReference type="InterPro" id="IPR002711">
    <property type="entry name" value="HNH"/>
</dbReference>
<dbReference type="SMART" id="SM00507">
    <property type="entry name" value="HNHc"/>
    <property type="match status" value="1"/>
</dbReference>
<accession>A0A7Z0EGH7</accession>
<dbReference type="Pfam" id="PF01844">
    <property type="entry name" value="HNH"/>
    <property type="match status" value="1"/>
</dbReference>
<evidence type="ECO:0000259" key="1">
    <source>
        <dbReference type="SMART" id="SM00507"/>
    </source>
</evidence>
<dbReference type="Gene3D" id="1.10.30.50">
    <property type="match status" value="1"/>
</dbReference>
<reference evidence="2 3" key="1">
    <citation type="submission" date="2020-07" db="EMBL/GenBank/DDBJ databases">
        <title>Sequencing the genomes of 1000 actinobacteria strains.</title>
        <authorList>
            <person name="Klenk H.-P."/>
        </authorList>
    </citation>
    <scope>NUCLEOTIDE SEQUENCE [LARGE SCALE GENOMIC DNA]</scope>
    <source>
        <strain evidence="2 3">LI1</strain>
    </source>
</reference>
<feature type="domain" description="HNH nuclease" evidence="1">
    <location>
        <begin position="16"/>
        <end position="71"/>
    </location>
</feature>
<dbReference type="GO" id="GO:0008270">
    <property type="term" value="F:zinc ion binding"/>
    <property type="evidence" value="ECO:0007669"/>
    <property type="project" value="InterPro"/>
</dbReference>
<evidence type="ECO:0000313" key="2">
    <source>
        <dbReference type="EMBL" id="NYJ20815.1"/>
    </source>
</evidence>
<dbReference type="AlphaFoldDB" id="A0A7Z0EGH7"/>
<proteinExistence type="predicted"/>
<keyword evidence="3" id="KW-1185">Reference proteome</keyword>
<organism evidence="2 3">
    <name type="scientific">Glaciibacter psychrotolerans</name>
    <dbReference type="NCBI Taxonomy" id="670054"/>
    <lineage>
        <taxon>Bacteria</taxon>
        <taxon>Bacillati</taxon>
        <taxon>Actinomycetota</taxon>
        <taxon>Actinomycetes</taxon>
        <taxon>Micrococcales</taxon>
        <taxon>Microbacteriaceae</taxon>
        <taxon>Glaciibacter</taxon>
    </lineage>
</organism>
<gene>
    <name evidence="2" type="ORF">HNR05_002606</name>
</gene>
<name>A0A7Z0EGH7_9MICO</name>
<dbReference type="GO" id="GO:0003676">
    <property type="term" value="F:nucleic acid binding"/>
    <property type="evidence" value="ECO:0007669"/>
    <property type="project" value="InterPro"/>
</dbReference>
<evidence type="ECO:0000313" key="3">
    <source>
        <dbReference type="Proteomes" id="UP000537260"/>
    </source>
</evidence>
<sequence>MSQHHRRTKHTTASPKIRAAIEARLPLPCIEGCGRLVERGQAWHVAHIQAASQGGRTTLANCGPAHARCNLTGGGKMGAAVTNSARRAAKGRRAW</sequence>
<dbReference type="GO" id="GO:0004519">
    <property type="term" value="F:endonuclease activity"/>
    <property type="evidence" value="ECO:0007669"/>
    <property type="project" value="InterPro"/>
</dbReference>
<comment type="caution">
    <text evidence="2">The sequence shown here is derived from an EMBL/GenBank/DDBJ whole genome shotgun (WGS) entry which is preliminary data.</text>
</comment>
<dbReference type="InterPro" id="IPR003615">
    <property type="entry name" value="HNH_nuc"/>
</dbReference>